<keyword evidence="1" id="KW-0472">Membrane</keyword>
<accession>A0A807LG83</accession>
<sequence>MADHEWLIEKLGRSAEPVKRPWRSGWRVASWLAVALPCGVIVSLLLNRTQTDWSHAGAAWAMLQLLLTFATGTLAIRNAFLLSIAGQRPLGWGWFAPLVSLWLATTFLNLHLHRVPASGMVEGPNCYLFMLAVSVPMAAIVVGYLRRTRTLFPARSLGAAGAGVACMALTLLSLCHPTHISAADLLMHIAAVSTIVLLTVVLGYRWVSLP</sequence>
<organism evidence="2 3">
    <name type="scientific">Kosakonia cowanii JCM 10956 = DSM 18146</name>
    <dbReference type="NCBI Taxonomy" id="1300165"/>
    <lineage>
        <taxon>Bacteria</taxon>
        <taxon>Pseudomonadati</taxon>
        <taxon>Pseudomonadota</taxon>
        <taxon>Gammaproteobacteria</taxon>
        <taxon>Enterobacterales</taxon>
        <taxon>Enterobacteriaceae</taxon>
        <taxon>Kosakonia</taxon>
    </lineage>
</organism>
<keyword evidence="1" id="KW-0812">Transmembrane</keyword>
<dbReference type="AlphaFoldDB" id="A0A807LG83"/>
<evidence type="ECO:0000256" key="1">
    <source>
        <dbReference type="SAM" id="Phobius"/>
    </source>
</evidence>
<feature type="transmembrane region" description="Helical" evidence="1">
    <location>
        <begin position="185"/>
        <end position="207"/>
    </location>
</feature>
<protein>
    <submittedName>
        <fullName evidence="2">DUF1109 domain-containing protein</fullName>
    </submittedName>
</protein>
<gene>
    <name evidence="2" type="ORF">BWI95_04900</name>
</gene>
<proteinExistence type="predicted"/>
<evidence type="ECO:0000313" key="3">
    <source>
        <dbReference type="Proteomes" id="UP000187148"/>
    </source>
</evidence>
<evidence type="ECO:0000313" key="2">
    <source>
        <dbReference type="EMBL" id="APZ04442.1"/>
    </source>
</evidence>
<dbReference type="EMBL" id="CP019445">
    <property type="protein sequence ID" value="APZ04442.1"/>
    <property type="molecule type" value="Genomic_DNA"/>
</dbReference>
<keyword evidence="1" id="KW-1133">Transmembrane helix</keyword>
<feature type="transmembrane region" description="Helical" evidence="1">
    <location>
        <begin position="92"/>
        <end position="112"/>
    </location>
</feature>
<keyword evidence="3" id="KW-1185">Reference proteome</keyword>
<reference evidence="2 3" key="1">
    <citation type="submission" date="2017-01" db="EMBL/GenBank/DDBJ databases">
        <authorList>
            <person name="Cao J.-M."/>
        </authorList>
    </citation>
    <scope>NUCLEOTIDE SEQUENCE [LARGE SCALE GENOMIC DNA]</scope>
    <source>
        <strain evidence="2 3">888-76</strain>
    </source>
</reference>
<feature type="transmembrane region" description="Helical" evidence="1">
    <location>
        <begin position="28"/>
        <end position="46"/>
    </location>
</feature>
<feature type="transmembrane region" description="Helical" evidence="1">
    <location>
        <begin position="157"/>
        <end position="179"/>
    </location>
</feature>
<dbReference type="Proteomes" id="UP000187148">
    <property type="component" value="Chromosome"/>
</dbReference>
<name>A0A807LG83_9ENTR</name>
<dbReference type="RefSeq" id="WP_054803949.1">
    <property type="nucleotide sequence ID" value="NZ_CP019445.1"/>
</dbReference>
<feature type="transmembrane region" description="Helical" evidence="1">
    <location>
        <begin position="58"/>
        <end position="80"/>
    </location>
</feature>
<dbReference type="KEGG" id="kco:BWI95_04900"/>
<feature type="transmembrane region" description="Helical" evidence="1">
    <location>
        <begin position="127"/>
        <end position="145"/>
    </location>
</feature>